<dbReference type="InterPro" id="IPR012340">
    <property type="entry name" value="NA-bd_OB-fold"/>
</dbReference>
<keyword evidence="6" id="KW-0472">Membrane</keyword>
<dbReference type="SMART" id="SM00382">
    <property type="entry name" value="AAA"/>
    <property type="match status" value="1"/>
</dbReference>
<dbReference type="Pfam" id="PF00005">
    <property type="entry name" value="ABC_tran"/>
    <property type="match status" value="1"/>
</dbReference>
<dbReference type="Proteomes" id="UP001596337">
    <property type="component" value="Unassembled WGS sequence"/>
</dbReference>
<accession>A0ABW2C5C4</accession>
<dbReference type="Gene3D" id="2.40.50.140">
    <property type="entry name" value="Nucleic acid-binding proteins"/>
    <property type="match status" value="1"/>
</dbReference>
<keyword evidence="2" id="KW-1003">Cell membrane</keyword>
<dbReference type="Gene3D" id="2.40.50.100">
    <property type="match status" value="1"/>
</dbReference>
<evidence type="ECO:0000313" key="9">
    <source>
        <dbReference type="Proteomes" id="UP001596337"/>
    </source>
</evidence>
<dbReference type="InterPro" id="IPR047641">
    <property type="entry name" value="ABC_transpr_MalK/UgpC-like"/>
</dbReference>
<dbReference type="SUPFAM" id="SSF52540">
    <property type="entry name" value="P-loop containing nucleoside triphosphate hydrolases"/>
    <property type="match status" value="1"/>
</dbReference>
<evidence type="ECO:0000256" key="3">
    <source>
        <dbReference type="ARBA" id="ARBA00022741"/>
    </source>
</evidence>
<dbReference type="Gene3D" id="3.40.50.300">
    <property type="entry name" value="P-loop containing nucleotide triphosphate hydrolases"/>
    <property type="match status" value="1"/>
</dbReference>
<dbReference type="InterPro" id="IPR008995">
    <property type="entry name" value="Mo/tungstate-bd_C_term_dom"/>
</dbReference>
<sequence>MATIDVRSVRKTFGKLVALDDVSFSVNDGEFFCLLGPSGAGKTTTLKSIAGLVQPDSGEVWLGGRDAGDIEPNHRNLAMCFESYALYPQHNVFDNMASPLRSPVLRLPDAEVRERVGRTAEMLGVGHLLDRGVDQLSNGQRQRVALGRVLVRPANAYLLDEPLSHLDAKLRTSMRAELKRIAHGELNTTTVYVTHDYVEALSLADRIGVIKDGRILQVGTPQQVWDTPETAFVAQAFGKPRISFVSGGLVSDNGTIRFISSDGAITVPVPDLDTTAAAAGESVRIGIRPRDLVLHTGAGAQPEGHERLDGVVYVLEHLGRQTEVTVRIGESLVSVVAPRGDVGGLAVDDKVSLLLDPATVHVFGDSDDGRRLTR</sequence>
<evidence type="ECO:0000256" key="1">
    <source>
        <dbReference type="ARBA" id="ARBA00022448"/>
    </source>
</evidence>
<evidence type="ECO:0000256" key="6">
    <source>
        <dbReference type="ARBA" id="ARBA00023136"/>
    </source>
</evidence>
<proteinExistence type="predicted"/>
<evidence type="ECO:0000256" key="5">
    <source>
        <dbReference type="ARBA" id="ARBA00022967"/>
    </source>
</evidence>
<evidence type="ECO:0000313" key="8">
    <source>
        <dbReference type="EMBL" id="MFC6870291.1"/>
    </source>
</evidence>
<dbReference type="GO" id="GO:0005524">
    <property type="term" value="F:ATP binding"/>
    <property type="evidence" value="ECO:0007669"/>
    <property type="project" value="UniProtKB-KW"/>
</dbReference>
<dbReference type="InterPro" id="IPR003439">
    <property type="entry name" value="ABC_transporter-like_ATP-bd"/>
</dbReference>
<dbReference type="SUPFAM" id="SSF50331">
    <property type="entry name" value="MOP-like"/>
    <property type="match status" value="1"/>
</dbReference>
<keyword evidence="1" id="KW-0813">Transport</keyword>
<dbReference type="PANTHER" id="PTHR43875">
    <property type="entry name" value="MALTODEXTRIN IMPORT ATP-BINDING PROTEIN MSMX"/>
    <property type="match status" value="1"/>
</dbReference>
<reference evidence="9" key="1">
    <citation type="journal article" date="2019" name="Int. J. Syst. Evol. Microbiol.">
        <title>The Global Catalogue of Microorganisms (GCM) 10K type strain sequencing project: providing services to taxonomists for standard genome sequencing and annotation.</title>
        <authorList>
            <consortium name="The Broad Institute Genomics Platform"/>
            <consortium name="The Broad Institute Genome Sequencing Center for Infectious Disease"/>
            <person name="Wu L."/>
            <person name="Ma J."/>
        </authorList>
    </citation>
    <scope>NUCLEOTIDE SEQUENCE [LARGE SCALE GENOMIC DNA]</scope>
    <source>
        <strain evidence="9">KCTC 32255</strain>
    </source>
</reference>
<organism evidence="8 9">
    <name type="scientific">Haloechinothrix salitolerans</name>
    <dbReference type="NCBI Taxonomy" id="926830"/>
    <lineage>
        <taxon>Bacteria</taxon>
        <taxon>Bacillati</taxon>
        <taxon>Actinomycetota</taxon>
        <taxon>Actinomycetes</taxon>
        <taxon>Pseudonocardiales</taxon>
        <taxon>Pseudonocardiaceae</taxon>
        <taxon>Haloechinothrix</taxon>
    </lineage>
</organism>
<dbReference type="InterPro" id="IPR003593">
    <property type="entry name" value="AAA+_ATPase"/>
</dbReference>
<dbReference type="PANTHER" id="PTHR43875:SF15">
    <property type="entry name" value="TREHALOSE IMPORT ATP-BINDING PROTEIN SUGC"/>
    <property type="match status" value="1"/>
</dbReference>
<dbReference type="PROSITE" id="PS50893">
    <property type="entry name" value="ABC_TRANSPORTER_2"/>
    <property type="match status" value="1"/>
</dbReference>
<protein>
    <submittedName>
        <fullName evidence="8">ABC transporter ATP-binding protein</fullName>
    </submittedName>
</protein>
<name>A0ABW2C5C4_9PSEU</name>
<evidence type="ECO:0000259" key="7">
    <source>
        <dbReference type="PROSITE" id="PS50893"/>
    </source>
</evidence>
<dbReference type="Pfam" id="PF03459">
    <property type="entry name" value="TOBE"/>
    <property type="match status" value="1"/>
</dbReference>
<evidence type="ECO:0000256" key="2">
    <source>
        <dbReference type="ARBA" id="ARBA00022475"/>
    </source>
</evidence>
<dbReference type="InterPro" id="IPR005116">
    <property type="entry name" value="Transp-assoc_OB_typ1"/>
</dbReference>
<comment type="caution">
    <text evidence="8">The sequence shown here is derived from an EMBL/GenBank/DDBJ whole genome shotgun (WGS) entry which is preliminary data.</text>
</comment>
<dbReference type="RefSeq" id="WP_345399426.1">
    <property type="nucleotide sequence ID" value="NZ_BAABLA010000088.1"/>
</dbReference>
<keyword evidence="4 8" id="KW-0067">ATP-binding</keyword>
<feature type="domain" description="ABC transporter" evidence="7">
    <location>
        <begin position="4"/>
        <end position="237"/>
    </location>
</feature>
<keyword evidence="3" id="KW-0547">Nucleotide-binding</keyword>
<dbReference type="EMBL" id="JBHSXX010000001">
    <property type="protein sequence ID" value="MFC6870291.1"/>
    <property type="molecule type" value="Genomic_DNA"/>
</dbReference>
<evidence type="ECO:0000256" key="4">
    <source>
        <dbReference type="ARBA" id="ARBA00022840"/>
    </source>
</evidence>
<keyword evidence="5" id="KW-1278">Translocase</keyword>
<keyword evidence="9" id="KW-1185">Reference proteome</keyword>
<dbReference type="InterPro" id="IPR027417">
    <property type="entry name" value="P-loop_NTPase"/>
</dbReference>
<gene>
    <name evidence="8" type="ORF">ACFQGD_24435</name>
</gene>